<evidence type="ECO:0000256" key="2">
    <source>
        <dbReference type="ARBA" id="ARBA00023125"/>
    </source>
</evidence>
<reference evidence="6" key="1">
    <citation type="submission" date="2018-05" db="EMBL/GenBank/DDBJ databases">
        <authorList>
            <person name="Lanie J.A."/>
            <person name="Ng W.-L."/>
            <person name="Kazmierczak K.M."/>
            <person name="Andrzejewski T.M."/>
            <person name="Davidsen T.M."/>
            <person name="Wayne K.J."/>
            <person name="Tettelin H."/>
            <person name="Glass J.I."/>
            <person name="Rusch D."/>
            <person name="Podicherti R."/>
            <person name="Tsui H.-C.T."/>
            <person name="Winkler M.E."/>
        </authorList>
    </citation>
    <scope>NUCLEOTIDE SEQUENCE</scope>
</reference>
<dbReference type="GO" id="GO:0003677">
    <property type="term" value="F:DNA binding"/>
    <property type="evidence" value="ECO:0007669"/>
    <property type="project" value="UniProtKB-KW"/>
</dbReference>
<dbReference type="PANTHER" id="PTHR33204:SF18">
    <property type="entry name" value="TRANSCRIPTIONAL REGULATORY PROTEIN"/>
    <property type="match status" value="1"/>
</dbReference>
<dbReference type="AlphaFoldDB" id="A0A382UC98"/>
<dbReference type="Gene3D" id="1.10.10.10">
    <property type="entry name" value="Winged helix-like DNA-binding domain superfamily/Winged helix DNA-binding domain"/>
    <property type="match status" value="1"/>
</dbReference>
<keyword evidence="1" id="KW-0805">Transcription regulation</keyword>
<feature type="region of interest" description="Disordered" evidence="4">
    <location>
        <begin position="142"/>
        <end position="165"/>
    </location>
</feature>
<dbReference type="InterPro" id="IPR036388">
    <property type="entry name" value="WH-like_DNA-bd_sf"/>
</dbReference>
<evidence type="ECO:0000256" key="1">
    <source>
        <dbReference type="ARBA" id="ARBA00023015"/>
    </source>
</evidence>
<proteinExistence type="predicted"/>
<evidence type="ECO:0000259" key="5">
    <source>
        <dbReference type="PROSITE" id="PS51118"/>
    </source>
</evidence>
<dbReference type="InterPro" id="IPR002577">
    <property type="entry name" value="HTH_HxlR"/>
</dbReference>
<gene>
    <name evidence="6" type="ORF">METZ01_LOCUS384329</name>
</gene>
<sequence>MPRSLDDAVIPLGTPRPDPTCSIAATLEAVGDRWTLLILRDLFRGVRRFEALHRDLGIARNLLTNRLHRLADLGMVHRVPYHDRPVRHEYRLTTKGADLSPALVALMHWGDRWYATDGPPTLLVHDACGTPLDQAVSCPSCDESVTPHHIRSRPGPGRSTEKSGR</sequence>
<feature type="domain" description="HTH hxlR-type" evidence="5">
    <location>
        <begin position="21"/>
        <end position="118"/>
    </location>
</feature>
<keyword evidence="2" id="KW-0238">DNA-binding</keyword>
<evidence type="ECO:0000256" key="3">
    <source>
        <dbReference type="ARBA" id="ARBA00023163"/>
    </source>
</evidence>
<protein>
    <recommendedName>
        <fullName evidence="5">HTH hxlR-type domain-containing protein</fullName>
    </recommendedName>
</protein>
<dbReference type="EMBL" id="UINC01142874">
    <property type="protein sequence ID" value="SVD31475.1"/>
    <property type="molecule type" value="Genomic_DNA"/>
</dbReference>
<evidence type="ECO:0000313" key="6">
    <source>
        <dbReference type="EMBL" id="SVD31475.1"/>
    </source>
</evidence>
<dbReference type="PANTHER" id="PTHR33204">
    <property type="entry name" value="TRANSCRIPTIONAL REGULATOR, MARR FAMILY"/>
    <property type="match status" value="1"/>
</dbReference>
<keyword evidence="3" id="KW-0804">Transcription</keyword>
<accession>A0A382UC98</accession>
<dbReference type="Pfam" id="PF01638">
    <property type="entry name" value="HxlR"/>
    <property type="match status" value="1"/>
</dbReference>
<evidence type="ECO:0000256" key="4">
    <source>
        <dbReference type="SAM" id="MobiDB-lite"/>
    </source>
</evidence>
<dbReference type="SUPFAM" id="SSF46785">
    <property type="entry name" value="Winged helix' DNA-binding domain"/>
    <property type="match status" value="1"/>
</dbReference>
<organism evidence="6">
    <name type="scientific">marine metagenome</name>
    <dbReference type="NCBI Taxonomy" id="408172"/>
    <lineage>
        <taxon>unclassified sequences</taxon>
        <taxon>metagenomes</taxon>
        <taxon>ecological metagenomes</taxon>
    </lineage>
</organism>
<name>A0A382UC98_9ZZZZ</name>
<dbReference type="PROSITE" id="PS51118">
    <property type="entry name" value="HTH_HXLR"/>
    <property type="match status" value="1"/>
</dbReference>
<dbReference type="InterPro" id="IPR036390">
    <property type="entry name" value="WH_DNA-bd_sf"/>
</dbReference>